<dbReference type="PANTHER" id="PTHR46438">
    <property type="entry name" value="ALPHA/BETA-HYDROLASES SUPERFAMILY PROTEIN"/>
    <property type="match status" value="1"/>
</dbReference>
<name>A0ABN2X2G4_9ACTN</name>
<dbReference type="InterPro" id="IPR000073">
    <property type="entry name" value="AB_hydrolase_1"/>
</dbReference>
<evidence type="ECO:0000313" key="3">
    <source>
        <dbReference type="Proteomes" id="UP001501161"/>
    </source>
</evidence>
<dbReference type="PANTHER" id="PTHR46438:SF11">
    <property type="entry name" value="LIPASE-RELATED"/>
    <property type="match status" value="1"/>
</dbReference>
<dbReference type="InterPro" id="IPR029058">
    <property type="entry name" value="AB_hydrolase_fold"/>
</dbReference>
<dbReference type="PRINTS" id="PR00111">
    <property type="entry name" value="ABHYDROLASE"/>
</dbReference>
<evidence type="ECO:0000259" key="1">
    <source>
        <dbReference type="Pfam" id="PF12697"/>
    </source>
</evidence>
<proteinExistence type="predicted"/>
<evidence type="ECO:0000313" key="2">
    <source>
        <dbReference type="EMBL" id="GAA2102420.1"/>
    </source>
</evidence>
<accession>A0ABN2X2G4</accession>
<keyword evidence="2" id="KW-0378">Hydrolase</keyword>
<sequence>MDECVPLRIGLRGDAQISAWASVQEMTLNHARRGSGRPLLLVHGLGAGWRSWSPIIDELAESREVIAVDLPGFGESPPLTGEVSIATLTDSVAEFIREQGLDGVSTVGQSMGGRMVLELARRGVGGDTVALDPGGFWSDREVAVFGATLRPSIALVRALRGTLPALLGNPVGRTLLLAQLSARPWALSRETVLPDVRGLAESPSTGAALDALTKGPKQQGAPAGTVPGRVTIGWGRRDLVTVPRQAARATELFPDAVLHWFERCGHFPQWDAPHEATRLILDRTS</sequence>
<keyword evidence="3" id="KW-1185">Reference proteome</keyword>
<dbReference type="Pfam" id="PF12697">
    <property type="entry name" value="Abhydrolase_6"/>
    <property type="match status" value="1"/>
</dbReference>
<dbReference type="EMBL" id="BAAAMQ010000009">
    <property type="protein sequence ID" value="GAA2102420.1"/>
    <property type="molecule type" value="Genomic_DNA"/>
</dbReference>
<comment type="caution">
    <text evidence="2">The sequence shown here is derived from an EMBL/GenBank/DDBJ whole genome shotgun (WGS) entry which is preliminary data.</text>
</comment>
<dbReference type="SUPFAM" id="SSF53474">
    <property type="entry name" value="alpha/beta-Hydrolases"/>
    <property type="match status" value="1"/>
</dbReference>
<feature type="domain" description="AB hydrolase-1" evidence="1">
    <location>
        <begin position="39"/>
        <end position="275"/>
    </location>
</feature>
<organism evidence="2 3">
    <name type="scientific">Nocardioides furvisabuli</name>
    <dbReference type="NCBI Taxonomy" id="375542"/>
    <lineage>
        <taxon>Bacteria</taxon>
        <taxon>Bacillati</taxon>
        <taxon>Actinomycetota</taxon>
        <taxon>Actinomycetes</taxon>
        <taxon>Propionibacteriales</taxon>
        <taxon>Nocardioidaceae</taxon>
        <taxon>Nocardioides</taxon>
    </lineage>
</organism>
<dbReference type="GO" id="GO:0016787">
    <property type="term" value="F:hydrolase activity"/>
    <property type="evidence" value="ECO:0007669"/>
    <property type="project" value="UniProtKB-KW"/>
</dbReference>
<dbReference type="Proteomes" id="UP001501161">
    <property type="component" value="Unassembled WGS sequence"/>
</dbReference>
<dbReference type="Gene3D" id="3.40.50.1820">
    <property type="entry name" value="alpha/beta hydrolase"/>
    <property type="match status" value="1"/>
</dbReference>
<gene>
    <name evidence="2" type="ORF">GCM10009726_13340</name>
</gene>
<reference evidence="2 3" key="1">
    <citation type="journal article" date="2019" name="Int. J. Syst. Evol. Microbiol.">
        <title>The Global Catalogue of Microorganisms (GCM) 10K type strain sequencing project: providing services to taxonomists for standard genome sequencing and annotation.</title>
        <authorList>
            <consortium name="The Broad Institute Genomics Platform"/>
            <consortium name="The Broad Institute Genome Sequencing Center for Infectious Disease"/>
            <person name="Wu L."/>
            <person name="Ma J."/>
        </authorList>
    </citation>
    <scope>NUCLEOTIDE SEQUENCE [LARGE SCALE GENOMIC DNA]</scope>
    <source>
        <strain evidence="2 3">JCM 13813</strain>
    </source>
</reference>
<protein>
    <submittedName>
        <fullName evidence="2">Alpha/beta fold hydrolase</fullName>
    </submittedName>
</protein>